<accession>A0A3Q0S318</accession>
<keyword evidence="9" id="KW-1185">Reference proteome</keyword>
<dbReference type="CDD" id="cd00190">
    <property type="entry name" value="Tryp_SPc"/>
    <property type="match status" value="1"/>
</dbReference>
<dbReference type="GO" id="GO:0004252">
    <property type="term" value="F:serine-type endopeptidase activity"/>
    <property type="evidence" value="ECO:0007669"/>
    <property type="project" value="InterPro"/>
</dbReference>
<sequence>MAFCKLLLTALVLLHNSGMLGGEIKSSIIGGADAPKGKWPWMVSLNMTTSDKLKKWRCGGTIVSKDWILTAAHCLDNNPSHHRSFVVVGARDLHKGAERYMQVTHFVPHPDYKALGNGVYINDIALIKLKKTIDFSKDVNKVSLPSDNDAFGPSSECWITGWGYVKSNVPLPDPETLQEAKISIMDQTACKNVYSQLTSEMLCAGGSNGGKDACNGDYGGPLVCRKGTEFVQVGVMSYGSRNGCGLRPGVYTQVSKYLTFINYYIHHTEETSAEV</sequence>
<dbReference type="SUPFAM" id="SSF50494">
    <property type="entry name" value="Trypsin-like serine proteases"/>
    <property type="match status" value="1"/>
</dbReference>
<dbReference type="GeneTree" id="ENSGT00940000155138"/>
<protein>
    <recommendedName>
        <fullName evidence="7">Peptidase S1 domain-containing protein</fullName>
    </recommendedName>
</protein>
<name>A0A3Q0S318_AMPCI</name>
<dbReference type="SMART" id="SM00020">
    <property type="entry name" value="Tryp_SPc"/>
    <property type="match status" value="1"/>
</dbReference>
<keyword evidence="2 6" id="KW-0732">Signal</keyword>
<keyword evidence="1" id="KW-0645">Protease</keyword>
<dbReference type="PROSITE" id="PS50240">
    <property type="entry name" value="TRYPSIN_DOM"/>
    <property type="match status" value="1"/>
</dbReference>
<dbReference type="STRING" id="61819.ENSACIP00000017361"/>
<feature type="signal peptide" evidence="6">
    <location>
        <begin position="1"/>
        <end position="22"/>
    </location>
</feature>
<dbReference type="PROSITE" id="PS00134">
    <property type="entry name" value="TRYPSIN_HIS"/>
    <property type="match status" value="1"/>
</dbReference>
<evidence type="ECO:0000256" key="5">
    <source>
        <dbReference type="ARBA" id="ARBA00023157"/>
    </source>
</evidence>
<evidence type="ECO:0000259" key="7">
    <source>
        <dbReference type="PROSITE" id="PS50240"/>
    </source>
</evidence>
<feature type="domain" description="Peptidase S1" evidence="7">
    <location>
        <begin position="28"/>
        <end position="266"/>
    </location>
</feature>
<dbReference type="InterPro" id="IPR001254">
    <property type="entry name" value="Trypsin_dom"/>
</dbReference>
<dbReference type="InterPro" id="IPR001314">
    <property type="entry name" value="Peptidase_S1A"/>
</dbReference>
<evidence type="ECO:0000256" key="2">
    <source>
        <dbReference type="ARBA" id="ARBA00022729"/>
    </source>
</evidence>
<dbReference type="Gene3D" id="2.40.10.10">
    <property type="entry name" value="Trypsin-like serine proteases"/>
    <property type="match status" value="1"/>
</dbReference>
<evidence type="ECO:0000313" key="8">
    <source>
        <dbReference type="Ensembl" id="ENSACIP00000017361.1"/>
    </source>
</evidence>
<dbReference type="InterPro" id="IPR009003">
    <property type="entry name" value="Peptidase_S1_PA"/>
</dbReference>
<dbReference type="Pfam" id="PF00089">
    <property type="entry name" value="Trypsin"/>
    <property type="match status" value="1"/>
</dbReference>
<keyword evidence="5" id="KW-1015">Disulfide bond</keyword>
<reference evidence="8" key="1">
    <citation type="submission" date="2025-08" db="UniProtKB">
        <authorList>
            <consortium name="Ensembl"/>
        </authorList>
    </citation>
    <scope>IDENTIFICATION</scope>
</reference>
<dbReference type="PRINTS" id="PR00722">
    <property type="entry name" value="CHYMOTRYPSIN"/>
</dbReference>
<dbReference type="InterPro" id="IPR043504">
    <property type="entry name" value="Peptidase_S1_PA_chymotrypsin"/>
</dbReference>
<evidence type="ECO:0000313" key="9">
    <source>
        <dbReference type="Proteomes" id="UP000261340"/>
    </source>
</evidence>
<organism evidence="8 9">
    <name type="scientific">Amphilophus citrinellus</name>
    <name type="common">Midas cichlid</name>
    <name type="synonym">Cichlasoma citrinellum</name>
    <dbReference type="NCBI Taxonomy" id="61819"/>
    <lineage>
        <taxon>Eukaryota</taxon>
        <taxon>Metazoa</taxon>
        <taxon>Chordata</taxon>
        <taxon>Craniata</taxon>
        <taxon>Vertebrata</taxon>
        <taxon>Euteleostomi</taxon>
        <taxon>Actinopterygii</taxon>
        <taxon>Neopterygii</taxon>
        <taxon>Teleostei</taxon>
        <taxon>Neoteleostei</taxon>
        <taxon>Acanthomorphata</taxon>
        <taxon>Ovalentaria</taxon>
        <taxon>Cichlomorphae</taxon>
        <taxon>Cichliformes</taxon>
        <taxon>Cichlidae</taxon>
        <taxon>New World cichlids</taxon>
        <taxon>Cichlasomatinae</taxon>
        <taxon>Heroini</taxon>
        <taxon>Amphilophus</taxon>
    </lineage>
</organism>
<dbReference type="InterPro" id="IPR018114">
    <property type="entry name" value="TRYPSIN_HIS"/>
</dbReference>
<feature type="chain" id="PRO_5018573427" description="Peptidase S1 domain-containing protein" evidence="6">
    <location>
        <begin position="23"/>
        <end position="275"/>
    </location>
</feature>
<keyword evidence="3" id="KW-0378">Hydrolase</keyword>
<reference evidence="8" key="2">
    <citation type="submission" date="2025-09" db="UniProtKB">
        <authorList>
            <consortium name="Ensembl"/>
        </authorList>
    </citation>
    <scope>IDENTIFICATION</scope>
</reference>
<dbReference type="Proteomes" id="UP000261340">
    <property type="component" value="Unplaced"/>
</dbReference>
<dbReference type="FunFam" id="2.40.10.10:FF:000024">
    <property type="entry name" value="Serine protease 53"/>
    <property type="match status" value="1"/>
</dbReference>
<dbReference type="AlphaFoldDB" id="A0A3Q0S318"/>
<evidence type="ECO:0000256" key="1">
    <source>
        <dbReference type="ARBA" id="ARBA00022670"/>
    </source>
</evidence>
<dbReference type="PANTHER" id="PTHR24252:SF7">
    <property type="entry name" value="HYALIN"/>
    <property type="match status" value="1"/>
</dbReference>
<evidence type="ECO:0000256" key="3">
    <source>
        <dbReference type="ARBA" id="ARBA00022801"/>
    </source>
</evidence>
<dbReference type="Ensembl" id="ENSACIT00000017832.1">
    <property type="protein sequence ID" value="ENSACIP00000017361.1"/>
    <property type="gene ID" value="ENSACIG00000013534.1"/>
</dbReference>
<dbReference type="GO" id="GO:0006508">
    <property type="term" value="P:proteolysis"/>
    <property type="evidence" value="ECO:0007669"/>
    <property type="project" value="UniProtKB-KW"/>
</dbReference>
<proteinExistence type="predicted"/>
<dbReference type="PANTHER" id="PTHR24252">
    <property type="entry name" value="ACROSIN-RELATED"/>
    <property type="match status" value="1"/>
</dbReference>
<evidence type="ECO:0000256" key="6">
    <source>
        <dbReference type="SAM" id="SignalP"/>
    </source>
</evidence>
<dbReference type="OMA" id="GMPSERY"/>
<evidence type="ECO:0000256" key="4">
    <source>
        <dbReference type="ARBA" id="ARBA00022825"/>
    </source>
</evidence>
<keyword evidence="4" id="KW-0720">Serine protease</keyword>